<reference evidence="3" key="1">
    <citation type="submission" date="2022-05" db="EMBL/GenBank/DDBJ databases">
        <title>Genomic analysis of Brachybacterium sp. CBA3104.</title>
        <authorList>
            <person name="Roh S.W."/>
            <person name="Kim Y.B."/>
            <person name="Kim Y."/>
        </authorList>
    </citation>
    <scope>NUCLEOTIDE SEQUENCE</scope>
    <source>
        <strain evidence="3">CBA3104</strain>
    </source>
</reference>
<dbReference type="GO" id="GO:0004519">
    <property type="term" value="F:endonuclease activity"/>
    <property type="evidence" value="ECO:0007669"/>
    <property type="project" value="UniProtKB-KW"/>
</dbReference>
<keyword evidence="4" id="KW-1185">Reference proteome</keyword>
<dbReference type="CDD" id="cd00085">
    <property type="entry name" value="HNHc"/>
    <property type="match status" value="1"/>
</dbReference>
<evidence type="ECO:0000259" key="2">
    <source>
        <dbReference type="SMART" id="SM00507"/>
    </source>
</evidence>
<gene>
    <name evidence="3" type="ORF">M4486_04290</name>
</gene>
<keyword evidence="1" id="KW-0812">Transmembrane</keyword>
<evidence type="ECO:0000256" key="1">
    <source>
        <dbReference type="SAM" id="Phobius"/>
    </source>
</evidence>
<evidence type="ECO:0000313" key="4">
    <source>
        <dbReference type="Proteomes" id="UP001055868"/>
    </source>
</evidence>
<feature type="transmembrane region" description="Helical" evidence="1">
    <location>
        <begin position="20"/>
        <end position="39"/>
    </location>
</feature>
<dbReference type="Pfam" id="PF01844">
    <property type="entry name" value="HNH"/>
    <property type="match status" value="1"/>
</dbReference>
<keyword evidence="1" id="KW-0472">Membrane</keyword>
<organism evidence="3 4">
    <name type="scientific">Brachybacterium kimchii</name>
    <dbReference type="NCBI Taxonomy" id="2942909"/>
    <lineage>
        <taxon>Bacteria</taxon>
        <taxon>Bacillati</taxon>
        <taxon>Actinomycetota</taxon>
        <taxon>Actinomycetes</taxon>
        <taxon>Micrococcales</taxon>
        <taxon>Dermabacteraceae</taxon>
        <taxon>Brachybacterium</taxon>
    </lineage>
</organism>
<keyword evidence="3" id="KW-0255">Endonuclease</keyword>
<accession>A0ABY4N7L1</accession>
<name>A0ABY4N7L1_9MICO</name>
<dbReference type="SMART" id="SM00507">
    <property type="entry name" value="HNHc"/>
    <property type="match status" value="1"/>
</dbReference>
<keyword evidence="3" id="KW-0378">Hydrolase</keyword>
<dbReference type="Gene3D" id="1.10.30.50">
    <property type="match status" value="1"/>
</dbReference>
<protein>
    <submittedName>
        <fullName evidence="3">HNH endonuclease</fullName>
    </submittedName>
</protein>
<dbReference type="InterPro" id="IPR003615">
    <property type="entry name" value="HNH_nuc"/>
</dbReference>
<keyword evidence="1" id="KW-1133">Transmembrane helix</keyword>
<dbReference type="EMBL" id="CP097218">
    <property type="protein sequence ID" value="UQN30537.1"/>
    <property type="molecule type" value="Genomic_DNA"/>
</dbReference>
<sequence>MSEALQAVVTAAETVHDHPWLLAVAGVILLVVLVLRSPAGGACSSRDPRRTFTSAERAQAFARAGMRCEHKSMFWSRCTNTATQGDHIFPWSHGGRTAMSNQQALCAFHNNRKSGSVPTRMYIIRLQRRRRRYFPPEETARIEWRLGAAI</sequence>
<feature type="domain" description="HNH nuclease" evidence="2">
    <location>
        <begin position="55"/>
        <end position="111"/>
    </location>
</feature>
<keyword evidence="3" id="KW-0540">Nuclease</keyword>
<dbReference type="RefSeq" id="WP_249479917.1">
    <property type="nucleotide sequence ID" value="NZ_CP097218.1"/>
</dbReference>
<dbReference type="Proteomes" id="UP001055868">
    <property type="component" value="Chromosome"/>
</dbReference>
<proteinExistence type="predicted"/>
<dbReference type="InterPro" id="IPR002711">
    <property type="entry name" value="HNH"/>
</dbReference>
<evidence type="ECO:0000313" key="3">
    <source>
        <dbReference type="EMBL" id="UQN30537.1"/>
    </source>
</evidence>